<evidence type="ECO:0000313" key="12">
    <source>
        <dbReference type="EMBL" id="RPF58089.1"/>
    </source>
</evidence>
<dbReference type="EMBL" id="RKRK01000002">
    <property type="protein sequence ID" value="RPF58089.1"/>
    <property type="molecule type" value="Genomic_DNA"/>
</dbReference>
<dbReference type="GO" id="GO:0005524">
    <property type="term" value="F:ATP binding"/>
    <property type="evidence" value="ECO:0007669"/>
    <property type="project" value="UniProtKB-UniRule"/>
</dbReference>
<dbReference type="UniPathway" id="UPA00053">
    <property type="reaction ID" value="UER00088"/>
</dbReference>
<accession>A0A3N5BNE6</accession>
<keyword evidence="11" id="KW-0963">Cytoplasm</keyword>
<evidence type="ECO:0000256" key="7">
    <source>
        <dbReference type="ARBA" id="ARBA00022777"/>
    </source>
</evidence>
<evidence type="ECO:0000256" key="10">
    <source>
        <dbReference type="ARBA" id="ARBA00048567"/>
    </source>
</evidence>
<dbReference type="HAMAP" id="MF_00109">
    <property type="entry name" value="Shikimate_kinase"/>
    <property type="match status" value="1"/>
</dbReference>
<evidence type="ECO:0000256" key="4">
    <source>
        <dbReference type="ARBA" id="ARBA00022605"/>
    </source>
</evidence>
<dbReference type="RefSeq" id="WP_170152766.1">
    <property type="nucleotide sequence ID" value="NZ_RKRK01000002.1"/>
</dbReference>
<feature type="binding site" evidence="11">
    <location>
        <begin position="9"/>
        <end position="14"/>
    </location>
    <ligand>
        <name>ATP</name>
        <dbReference type="ChEBI" id="CHEBI:30616"/>
    </ligand>
</feature>
<comment type="caution">
    <text evidence="12">The sequence shown here is derived from an EMBL/GenBank/DDBJ whole genome shotgun (WGS) entry which is preliminary data.</text>
</comment>
<feature type="binding site" evidence="11">
    <location>
        <position position="113"/>
    </location>
    <ligand>
        <name>ATP</name>
        <dbReference type="ChEBI" id="CHEBI:30616"/>
    </ligand>
</feature>
<dbReference type="InterPro" id="IPR023000">
    <property type="entry name" value="Shikimate_kinase_CS"/>
</dbReference>
<feature type="binding site" evidence="11">
    <location>
        <position position="76"/>
    </location>
    <ligand>
        <name>substrate</name>
    </ligand>
</feature>
<keyword evidence="5 11" id="KW-0808">Transferase</keyword>
<keyword evidence="6 11" id="KW-0547">Nucleotide-binding</keyword>
<feature type="binding site" evidence="11">
    <location>
        <position position="31"/>
    </location>
    <ligand>
        <name>substrate</name>
    </ligand>
</feature>
<feature type="binding site" evidence="11">
    <location>
        <position position="131"/>
    </location>
    <ligand>
        <name>substrate</name>
    </ligand>
</feature>
<dbReference type="InterPro" id="IPR027417">
    <property type="entry name" value="P-loop_NTPase"/>
</dbReference>
<evidence type="ECO:0000256" key="3">
    <source>
        <dbReference type="ARBA" id="ARBA00012154"/>
    </source>
</evidence>
<dbReference type="PRINTS" id="PR01100">
    <property type="entry name" value="SHIKIMTKNASE"/>
</dbReference>
<keyword evidence="7 11" id="KW-0418">Kinase</keyword>
<reference evidence="12 13" key="1">
    <citation type="submission" date="2018-11" db="EMBL/GenBank/DDBJ databases">
        <title>Genomic Encyclopedia of Type Strains, Phase IV (KMG-IV): sequencing the most valuable type-strain genomes for metagenomic binning, comparative biology and taxonomic classification.</title>
        <authorList>
            <person name="Goeker M."/>
        </authorList>
    </citation>
    <scope>NUCLEOTIDE SEQUENCE [LARGE SCALE GENOMIC DNA]</scope>
    <source>
        <strain evidence="12 13">DSM 29158</strain>
    </source>
</reference>
<comment type="function">
    <text evidence="11">Catalyzes the specific phosphorylation of the 3-hydroxyl group of shikimic acid using ATP as a cosubstrate.</text>
</comment>
<evidence type="ECO:0000256" key="6">
    <source>
        <dbReference type="ARBA" id="ARBA00022741"/>
    </source>
</evidence>
<proteinExistence type="inferred from homology"/>
<comment type="catalytic activity">
    <reaction evidence="10 11">
        <text>shikimate + ATP = 3-phosphoshikimate + ADP + H(+)</text>
        <dbReference type="Rhea" id="RHEA:13121"/>
        <dbReference type="ChEBI" id="CHEBI:15378"/>
        <dbReference type="ChEBI" id="CHEBI:30616"/>
        <dbReference type="ChEBI" id="CHEBI:36208"/>
        <dbReference type="ChEBI" id="CHEBI:145989"/>
        <dbReference type="ChEBI" id="CHEBI:456216"/>
        <dbReference type="EC" id="2.7.1.71"/>
    </reaction>
</comment>
<evidence type="ECO:0000256" key="11">
    <source>
        <dbReference type="HAMAP-Rule" id="MF_00109"/>
    </source>
</evidence>
<dbReference type="CDD" id="cd00464">
    <property type="entry name" value="SK"/>
    <property type="match status" value="1"/>
</dbReference>
<sequence length="168" mass="19878">MFYFVGFMGTGKSTIASLLKERYGMIVYELDQLIVEHMNLSIPEIFNQFGEEIFRQAEYEMLIKKREQYSIISCGGGIVETKDCLEFLKDKYVIFIDTPFEIVYDRIYNDNNRPNAHNKSKNDLFQLHNKRYSLYNEIATNKIDGSLSIEEIVDNVYYYIKQSIRENK</sequence>
<dbReference type="PANTHER" id="PTHR21087">
    <property type="entry name" value="SHIKIMATE KINASE"/>
    <property type="match status" value="1"/>
</dbReference>
<keyword evidence="4 11" id="KW-0028">Amino-acid biosynthesis</keyword>
<dbReference type="PROSITE" id="PS01128">
    <property type="entry name" value="SHIKIMATE_KINASE"/>
    <property type="match status" value="1"/>
</dbReference>
<keyword evidence="11" id="KW-0479">Metal-binding</keyword>
<dbReference type="Proteomes" id="UP000277108">
    <property type="component" value="Unassembled WGS sequence"/>
</dbReference>
<dbReference type="SUPFAM" id="SSF52540">
    <property type="entry name" value="P-loop containing nucleoside triphosphate hydrolases"/>
    <property type="match status" value="1"/>
</dbReference>
<keyword evidence="9 11" id="KW-0057">Aromatic amino acid biosynthesis</keyword>
<dbReference type="GO" id="GO:0009423">
    <property type="term" value="P:chorismate biosynthetic process"/>
    <property type="evidence" value="ECO:0007669"/>
    <property type="project" value="UniProtKB-UniRule"/>
</dbReference>
<comment type="pathway">
    <text evidence="1 11">Metabolic intermediate biosynthesis; chorismate biosynthesis; chorismate from D-erythrose 4-phosphate and phosphoenolpyruvate: step 5/7.</text>
</comment>
<comment type="subcellular location">
    <subcellularLocation>
        <location evidence="11">Cytoplasm</location>
    </subcellularLocation>
</comment>
<name>A0A3N5BNE6_9BACL</name>
<dbReference type="InterPro" id="IPR031322">
    <property type="entry name" value="Shikimate/glucono_kinase"/>
</dbReference>
<dbReference type="InterPro" id="IPR000623">
    <property type="entry name" value="Shikimate_kinase/TSH1"/>
</dbReference>
<dbReference type="AlphaFoldDB" id="A0A3N5BNE6"/>
<dbReference type="Pfam" id="PF01202">
    <property type="entry name" value="SKI"/>
    <property type="match status" value="1"/>
</dbReference>
<organism evidence="12 13">
    <name type="scientific">Abyssicoccus albus</name>
    <dbReference type="NCBI Taxonomy" id="1817405"/>
    <lineage>
        <taxon>Bacteria</taxon>
        <taxon>Bacillati</taxon>
        <taxon>Bacillota</taxon>
        <taxon>Bacilli</taxon>
        <taxon>Bacillales</taxon>
        <taxon>Abyssicoccaceae</taxon>
    </lineage>
</organism>
<feature type="binding site" evidence="11">
    <location>
        <position position="13"/>
    </location>
    <ligand>
        <name>Mg(2+)</name>
        <dbReference type="ChEBI" id="CHEBI:18420"/>
    </ligand>
</feature>
<keyword evidence="11" id="KW-0460">Magnesium</keyword>
<dbReference type="GO" id="GO:0004765">
    <property type="term" value="F:shikimate kinase activity"/>
    <property type="evidence" value="ECO:0007669"/>
    <property type="project" value="UniProtKB-UniRule"/>
</dbReference>
<protein>
    <recommendedName>
        <fullName evidence="3 11">Shikimate kinase</fullName>
        <shortName evidence="11">SK</shortName>
        <ecNumber evidence="3 11">2.7.1.71</ecNumber>
    </recommendedName>
</protein>
<gene>
    <name evidence="11" type="primary">aroK</name>
    <name evidence="12" type="ORF">EDD62_0727</name>
</gene>
<dbReference type="GO" id="GO:0000287">
    <property type="term" value="F:magnesium ion binding"/>
    <property type="evidence" value="ECO:0007669"/>
    <property type="project" value="UniProtKB-UniRule"/>
</dbReference>
<evidence type="ECO:0000256" key="1">
    <source>
        <dbReference type="ARBA" id="ARBA00004842"/>
    </source>
</evidence>
<comment type="cofactor">
    <cofactor evidence="11">
        <name>Mg(2+)</name>
        <dbReference type="ChEBI" id="CHEBI:18420"/>
    </cofactor>
    <text evidence="11">Binds 1 Mg(2+) ion per subunit.</text>
</comment>
<evidence type="ECO:0000313" key="13">
    <source>
        <dbReference type="Proteomes" id="UP000277108"/>
    </source>
</evidence>
<evidence type="ECO:0000256" key="9">
    <source>
        <dbReference type="ARBA" id="ARBA00023141"/>
    </source>
</evidence>
<comment type="subunit">
    <text evidence="11">Monomer.</text>
</comment>
<dbReference type="EC" id="2.7.1.71" evidence="3 11"/>
<dbReference type="GO" id="GO:0005829">
    <property type="term" value="C:cytosol"/>
    <property type="evidence" value="ECO:0007669"/>
    <property type="project" value="TreeGrafter"/>
</dbReference>
<dbReference type="Gene3D" id="3.40.50.300">
    <property type="entry name" value="P-loop containing nucleotide triphosphate hydrolases"/>
    <property type="match status" value="1"/>
</dbReference>
<comment type="caution">
    <text evidence="11">Lacks conserved residue(s) required for the propagation of feature annotation.</text>
</comment>
<evidence type="ECO:0000256" key="5">
    <source>
        <dbReference type="ARBA" id="ARBA00022679"/>
    </source>
</evidence>
<dbReference type="GO" id="GO:0008652">
    <property type="term" value="P:amino acid biosynthetic process"/>
    <property type="evidence" value="ECO:0007669"/>
    <property type="project" value="UniProtKB-KW"/>
</dbReference>
<dbReference type="PANTHER" id="PTHR21087:SF16">
    <property type="entry name" value="SHIKIMATE KINASE 1, CHLOROPLASTIC"/>
    <property type="match status" value="1"/>
</dbReference>
<dbReference type="GO" id="GO:0009073">
    <property type="term" value="P:aromatic amino acid family biosynthetic process"/>
    <property type="evidence" value="ECO:0007669"/>
    <property type="project" value="UniProtKB-KW"/>
</dbReference>
<comment type="similarity">
    <text evidence="2 11">Belongs to the shikimate kinase family.</text>
</comment>
<keyword evidence="13" id="KW-1185">Reference proteome</keyword>
<keyword evidence="8 11" id="KW-0067">ATP-binding</keyword>
<feature type="binding site" evidence="11">
    <location>
        <position position="55"/>
    </location>
    <ligand>
        <name>substrate</name>
    </ligand>
</feature>
<evidence type="ECO:0000256" key="8">
    <source>
        <dbReference type="ARBA" id="ARBA00022840"/>
    </source>
</evidence>
<evidence type="ECO:0000256" key="2">
    <source>
        <dbReference type="ARBA" id="ARBA00006997"/>
    </source>
</evidence>